<gene>
    <name evidence="1" type="ORF">I8J29_22530</name>
</gene>
<evidence type="ECO:0000313" key="2">
    <source>
        <dbReference type="Proteomes" id="UP000670947"/>
    </source>
</evidence>
<evidence type="ECO:0000313" key="1">
    <source>
        <dbReference type="EMBL" id="MBO7746984.1"/>
    </source>
</evidence>
<comment type="caution">
    <text evidence="1">The sequence shown here is derived from an EMBL/GenBank/DDBJ whole genome shotgun (WGS) entry which is preliminary data.</text>
</comment>
<keyword evidence="2" id="KW-1185">Reference proteome</keyword>
<name>A0ABS3WF97_9BACL</name>
<sequence length="224" mass="26555">MRLIESIQPDKIMVNEVVCIRCNKNAFHLQRHKTEGVAKIKCTSCMNGFFLFDSGEHWYDVYEKNPPKIKCKQCKNDEYKIFAGLQYREIGGEISWVYIGSKCTNCEKEEIEVDWKIDYSPTNDLEKILFDEELNQKKEKLVFDLLLTDEDFHKATKFLNGLDLINGNNMRKFYYHVGMKGQVYMLQWSEDEAEEKLRKLIEWIDVNLKKWGKKQSFASESLLY</sequence>
<dbReference type="Proteomes" id="UP000670947">
    <property type="component" value="Unassembled WGS sequence"/>
</dbReference>
<proteinExistence type="predicted"/>
<reference evidence="1 2" key="1">
    <citation type="submission" date="2021-03" db="EMBL/GenBank/DDBJ databases">
        <title>Paenibacillus artemisicola MWE-103 whole genome sequence.</title>
        <authorList>
            <person name="Ham Y.J."/>
        </authorList>
    </citation>
    <scope>NUCLEOTIDE SEQUENCE [LARGE SCALE GENOMIC DNA]</scope>
    <source>
        <strain evidence="1 2">MWE-103</strain>
    </source>
</reference>
<protein>
    <submittedName>
        <fullName evidence="1">Uncharacterized protein</fullName>
    </submittedName>
</protein>
<dbReference type="EMBL" id="JAGGDJ010000026">
    <property type="protein sequence ID" value="MBO7746984.1"/>
    <property type="molecule type" value="Genomic_DNA"/>
</dbReference>
<dbReference type="RefSeq" id="WP_208849722.1">
    <property type="nucleotide sequence ID" value="NZ_JAGGDJ010000026.1"/>
</dbReference>
<accession>A0ABS3WF97</accession>
<organism evidence="1 2">
    <name type="scientific">Paenibacillus artemisiicola</name>
    <dbReference type="NCBI Taxonomy" id="1172618"/>
    <lineage>
        <taxon>Bacteria</taxon>
        <taxon>Bacillati</taxon>
        <taxon>Bacillota</taxon>
        <taxon>Bacilli</taxon>
        <taxon>Bacillales</taxon>
        <taxon>Paenibacillaceae</taxon>
        <taxon>Paenibacillus</taxon>
    </lineage>
</organism>